<dbReference type="Proteomes" id="UP001222325">
    <property type="component" value="Unassembled WGS sequence"/>
</dbReference>
<accession>A0AAD6TWM4</accession>
<sequence>MAGAGARARARTARARDAAACEPQRRAPTLASGDRCPRRAERRAMRDPAHVKSQRCARTRAPRRTPASVFGTRRPPLQPPRPQARAESLGGSCAASHESGGPNRGRAVSARRRRRAQLGGSSGTRIRRSSVRLAAATRRRTLVAARIWASLAPHADGSLRGQEP</sequence>
<dbReference type="AlphaFoldDB" id="A0AAD6TWM4"/>
<dbReference type="EMBL" id="JARJCN010000047">
    <property type="protein sequence ID" value="KAJ7082000.1"/>
    <property type="molecule type" value="Genomic_DNA"/>
</dbReference>
<protein>
    <submittedName>
        <fullName evidence="2">Uncharacterized protein</fullName>
    </submittedName>
</protein>
<evidence type="ECO:0000313" key="3">
    <source>
        <dbReference type="Proteomes" id="UP001222325"/>
    </source>
</evidence>
<reference evidence="2" key="1">
    <citation type="submission" date="2023-03" db="EMBL/GenBank/DDBJ databases">
        <title>Massive genome expansion in bonnet fungi (Mycena s.s.) driven by repeated elements and novel gene families across ecological guilds.</title>
        <authorList>
            <consortium name="Lawrence Berkeley National Laboratory"/>
            <person name="Harder C.B."/>
            <person name="Miyauchi S."/>
            <person name="Viragh M."/>
            <person name="Kuo A."/>
            <person name="Thoen E."/>
            <person name="Andreopoulos B."/>
            <person name="Lu D."/>
            <person name="Skrede I."/>
            <person name="Drula E."/>
            <person name="Henrissat B."/>
            <person name="Morin E."/>
            <person name="Kohler A."/>
            <person name="Barry K."/>
            <person name="LaButti K."/>
            <person name="Morin E."/>
            <person name="Salamov A."/>
            <person name="Lipzen A."/>
            <person name="Mereny Z."/>
            <person name="Hegedus B."/>
            <person name="Baldrian P."/>
            <person name="Stursova M."/>
            <person name="Weitz H."/>
            <person name="Taylor A."/>
            <person name="Grigoriev I.V."/>
            <person name="Nagy L.G."/>
            <person name="Martin F."/>
            <person name="Kauserud H."/>
        </authorList>
    </citation>
    <scope>NUCLEOTIDE SEQUENCE</scope>
    <source>
        <strain evidence="2">CBHHK173m</strain>
    </source>
</reference>
<gene>
    <name evidence="2" type="ORF">B0H15DRAFT_442609</name>
</gene>
<evidence type="ECO:0000313" key="2">
    <source>
        <dbReference type="EMBL" id="KAJ7082000.1"/>
    </source>
</evidence>
<feature type="compositionally biased region" description="Basic residues" evidence="1">
    <location>
        <begin position="52"/>
        <end position="63"/>
    </location>
</feature>
<feature type="region of interest" description="Disordered" evidence="1">
    <location>
        <begin position="1"/>
        <end position="132"/>
    </location>
</feature>
<proteinExistence type="predicted"/>
<comment type="caution">
    <text evidence="2">The sequence shown here is derived from an EMBL/GenBank/DDBJ whole genome shotgun (WGS) entry which is preliminary data.</text>
</comment>
<feature type="compositionally biased region" description="Basic and acidic residues" evidence="1">
    <location>
        <begin position="35"/>
        <end position="50"/>
    </location>
</feature>
<evidence type="ECO:0000256" key="1">
    <source>
        <dbReference type="SAM" id="MobiDB-lite"/>
    </source>
</evidence>
<keyword evidence="3" id="KW-1185">Reference proteome</keyword>
<feature type="compositionally biased region" description="Basic and acidic residues" evidence="1">
    <location>
        <begin position="14"/>
        <end position="25"/>
    </location>
</feature>
<organism evidence="2 3">
    <name type="scientific">Mycena belliarum</name>
    <dbReference type="NCBI Taxonomy" id="1033014"/>
    <lineage>
        <taxon>Eukaryota</taxon>
        <taxon>Fungi</taxon>
        <taxon>Dikarya</taxon>
        <taxon>Basidiomycota</taxon>
        <taxon>Agaricomycotina</taxon>
        <taxon>Agaricomycetes</taxon>
        <taxon>Agaricomycetidae</taxon>
        <taxon>Agaricales</taxon>
        <taxon>Marasmiineae</taxon>
        <taxon>Mycenaceae</taxon>
        <taxon>Mycena</taxon>
    </lineage>
</organism>
<name>A0AAD6TWM4_9AGAR</name>